<comment type="caution">
    <text evidence="2">The sequence shown here is derived from an EMBL/GenBank/DDBJ whole genome shotgun (WGS) entry which is preliminary data.</text>
</comment>
<dbReference type="NCBIfam" id="TIGR02246">
    <property type="entry name" value="SgcJ/EcaC family oxidoreductase"/>
    <property type="match status" value="1"/>
</dbReference>
<proteinExistence type="predicted"/>
<dbReference type="Gene3D" id="3.10.450.50">
    <property type="match status" value="1"/>
</dbReference>
<gene>
    <name evidence="2" type="ORF">RY831_08295</name>
</gene>
<reference evidence="2 3" key="1">
    <citation type="submission" date="2023-10" db="EMBL/GenBank/DDBJ databases">
        <title>Noviherbaspirillum sp. CPCC 100848 genome assembly.</title>
        <authorList>
            <person name="Li X.Y."/>
            <person name="Fang X.M."/>
        </authorList>
    </citation>
    <scope>NUCLEOTIDE SEQUENCE [LARGE SCALE GENOMIC DNA]</scope>
    <source>
        <strain evidence="2 3">CPCC 100848</strain>
    </source>
</reference>
<feature type="domain" description="DUF4440" evidence="1">
    <location>
        <begin position="8"/>
        <end position="119"/>
    </location>
</feature>
<name>A0ABU6J6J4_9BURK</name>
<evidence type="ECO:0000259" key="1">
    <source>
        <dbReference type="Pfam" id="PF14534"/>
    </source>
</evidence>
<dbReference type="RefSeq" id="WP_326505863.1">
    <property type="nucleotide sequence ID" value="NZ_JAWIIV010000005.1"/>
</dbReference>
<dbReference type="SUPFAM" id="SSF54427">
    <property type="entry name" value="NTF2-like"/>
    <property type="match status" value="1"/>
</dbReference>
<protein>
    <submittedName>
        <fullName evidence="2">SgcJ/EcaC family oxidoreductase</fullName>
    </submittedName>
</protein>
<organism evidence="2 3">
    <name type="scientific">Noviherbaspirillum album</name>
    <dbReference type="NCBI Taxonomy" id="3080276"/>
    <lineage>
        <taxon>Bacteria</taxon>
        <taxon>Pseudomonadati</taxon>
        <taxon>Pseudomonadota</taxon>
        <taxon>Betaproteobacteria</taxon>
        <taxon>Burkholderiales</taxon>
        <taxon>Oxalobacteraceae</taxon>
        <taxon>Noviherbaspirillum</taxon>
    </lineage>
</organism>
<keyword evidence="3" id="KW-1185">Reference proteome</keyword>
<dbReference type="EMBL" id="JAWIIV010000005">
    <property type="protein sequence ID" value="MEC4719145.1"/>
    <property type="molecule type" value="Genomic_DNA"/>
</dbReference>
<sequence>MPTDEQSIRDLFSEWQSASEDGDADRLARLISDDVVFLTPGQPPMRGKESFLAAFHEGMQHYRIESEGEIRELHVHGRIAYCWSQLSVTVTPRRNGLPMRRSGPILTVLRKEADNAWVIVRDANMLTPQPAAA</sequence>
<dbReference type="Proteomes" id="UP001352263">
    <property type="component" value="Unassembled WGS sequence"/>
</dbReference>
<evidence type="ECO:0000313" key="3">
    <source>
        <dbReference type="Proteomes" id="UP001352263"/>
    </source>
</evidence>
<dbReference type="Pfam" id="PF14534">
    <property type="entry name" value="DUF4440"/>
    <property type="match status" value="1"/>
</dbReference>
<dbReference type="InterPro" id="IPR027843">
    <property type="entry name" value="DUF4440"/>
</dbReference>
<accession>A0ABU6J6J4</accession>
<evidence type="ECO:0000313" key="2">
    <source>
        <dbReference type="EMBL" id="MEC4719145.1"/>
    </source>
</evidence>
<dbReference type="InterPro" id="IPR011944">
    <property type="entry name" value="Steroid_delta5-4_isomerase"/>
</dbReference>
<dbReference type="InterPro" id="IPR032710">
    <property type="entry name" value="NTF2-like_dom_sf"/>
</dbReference>